<proteinExistence type="predicted"/>
<organism evidence="2 3">
    <name type="scientific">Quercus rubra</name>
    <name type="common">Northern red oak</name>
    <name type="synonym">Quercus borealis</name>
    <dbReference type="NCBI Taxonomy" id="3512"/>
    <lineage>
        <taxon>Eukaryota</taxon>
        <taxon>Viridiplantae</taxon>
        <taxon>Streptophyta</taxon>
        <taxon>Embryophyta</taxon>
        <taxon>Tracheophyta</taxon>
        <taxon>Spermatophyta</taxon>
        <taxon>Magnoliopsida</taxon>
        <taxon>eudicotyledons</taxon>
        <taxon>Gunneridae</taxon>
        <taxon>Pentapetalae</taxon>
        <taxon>rosids</taxon>
        <taxon>fabids</taxon>
        <taxon>Fagales</taxon>
        <taxon>Fagaceae</taxon>
        <taxon>Quercus</taxon>
    </lineage>
</organism>
<dbReference type="EMBL" id="JAXUIC010000008">
    <property type="protein sequence ID" value="KAK4577797.1"/>
    <property type="molecule type" value="Genomic_DNA"/>
</dbReference>
<name>A0AAN7EQV1_QUERU</name>
<reference evidence="2 3" key="1">
    <citation type="journal article" date="2023" name="G3 (Bethesda)">
        <title>A haplotype-resolved chromosome-scale genome for Quercus rubra L. provides insights into the genetics of adaptive traits for red oak species.</title>
        <authorList>
            <person name="Kapoor B."/>
            <person name="Jenkins J."/>
            <person name="Schmutz J."/>
            <person name="Zhebentyayeva T."/>
            <person name="Kuelheim C."/>
            <person name="Coggeshall M."/>
            <person name="Heim C."/>
            <person name="Lasky J.R."/>
            <person name="Leites L."/>
            <person name="Islam-Faridi N."/>
            <person name="Romero-Severson J."/>
            <person name="DeLeo V.L."/>
            <person name="Lucas S.M."/>
            <person name="Lazic D."/>
            <person name="Gailing O."/>
            <person name="Carlson J."/>
            <person name="Staton M."/>
        </authorList>
    </citation>
    <scope>NUCLEOTIDE SEQUENCE [LARGE SCALE GENOMIC DNA]</scope>
    <source>
        <strain evidence="2">Pseudo-F2</strain>
    </source>
</reference>
<comment type="caution">
    <text evidence="2">The sequence shown here is derived from an EMBL/GenBank/DDBJ whole genome shotgun (WGS) entry which is preliminary data.</text>
</comment>
<evidence type="ECO:0000313" key="3">
    <source>
        <dbReference type="Proteomes" id="UP001324115"/>
    </source>
</evidence>
<keyword evidence="1" id="KW-1133">Transmembrane helix</keyword>
<gene>
    <name evidence="2" type="ORF">RGQ29_028069</name>
</gene>
<keyword evidence="3" id="KW-1185">Reference proteome</keyword>
<keyword evidence="1" id="KW-0472">Membrane</keyword>
<protein>
    <submittedName>
        <fullName evidence="2">Uncharacterized protein</fullName>
    </submittedName>
</protein>
<accession>A0AAN7EQV1</accession>
<keyword evidence="1" id="KW-0812">Transmembrane</keyword>
<dbReference type="Proteomes" id="UP001324115">
    <property type="component" value="Unassembled WGS sequence"/>
</dbReference>
<sequence length="102" mass="9701">MARDFVALVGAHAGDDSVVLESSGGPLVLGMIMMSLSIISMVIYACVSDGIDPVHPPPPVKPRRSNLKGIHIDTGGGGFCCGGGGGGGSGCGGGGCGGGCGG</sequence>
<evidence type="ECO:0000313" key="2">
    <source>
        <dbReference type="EMBL" id="KAK4577797.1"/>
    </source>
</evidence>
<dbReference type="AlphaFoldDB" id="A0AAN7EQV1"/>
<feature type="transmembrane region" description="Helical" evidence="1">
    <location>
        <begin position="27"/>
        <end position="47"/>
    </location>
</feature>
<evidence type="ECO:0000256" key="1">
    <source>
        <dbReference type="SAM" id="Phobius"/>
    </source>
</evidence>